<dbReference type="Gene3D" id="2.160.20.80">
    <property type="entry name" value="E3 ubiquitin-protein ligase SopA"/>
    <property type="match status" value="1"/>
</dbReference>
<organism evidence="2 3">
    <name type="scientific">Posidoniimonas corsicana</name>
    <dbReference type="NCBI Taxonomy" id="1938618"/>
    <lineage>
        <taxon>Bacteria</taxon>
        <taxon>Pseudomonadati</taxon>
        <taxon>Planctomycetota</taxon>
        <taxon>Planctomycetia</taxon>
        <taxon>Pirellulales</taxon>
        <taxon>Lacipirellulaceae</taxon>
        <taxon>Posidoniimonas</taxon>
    </lineage>
</organism>
<keyword evidence="1" id="KW-0677">Repeat</keyword>
<evidence type="ECO:0000256" key="1">
    <source>
        <dbReference type="ARBA" id="ARBA00022737"/>
    </source>
</evidence>
<proteinExistence type="predicted"/>
<dbReference type="EMBL" id="SIHJ01000001">
    <property type="protein sequence ID" value="TWT38047.1"/>
    <property type="molecule type" value="Genomic_DNA"/>
</dbReference>
<dbReference type="Pfam" id="PF00805">
    <property type="entry name" value="Pentapeptide"/>
    <property type="match status" value="1"/>
</dbReference>
<evidence type="ECO:0000313" key="3">
    <source>
        <dbReference type="Proteomes" id="UP000316714"/>
    </source>
</evidence>
<gene>
    <name evidence="2" type="primary">pipB2_4</name>
    <name evidence="2" type="ORF">KOR34_30150</name>
</gene>
<evidence type="ECO:0000313" key="2">
    <source>
        <dbReference type="EMBL" id="TWT38047.1"/>
    </source>
</evidence>
<reference evidence="2 3" key="1">
    <citation type="submission" date="2019-02" db="EMBL/GenBank/DDBJ databases">
        <title>Deep-cultivation of Planctomycetes and their phenomic and genomic characterization uncovers novel biology.</title>
        <authorList>
            <person name="Wiegand S."/>
            <person name="Jogler M."/>
            <person name="Boedeker C."/>
            <person name="Pinto D."/>
            <person name="Vollmers J."/>
            <person name="Rivas-Marin E."/>
            <person name="Kohn T."/>
            <person name="Peeters S.H."/>
            <person name="Heuer A."/>
            <person name="Rast P."/>
            <person name="Oberbeckmann S."/>
            <person name="Bunk B."/>
            <person name="Jeske O."/>
            <person name="Meyerdierks A."/>
            <person name="Storesund J.E."/>
            <person name="Kallscheuer N."/>
            <person name="Luecker S."/>
            <person name="Lage O.M."/>
            <person name="Pohl T."/>
            <person name="Merkel B.J."/>
            <person name="Hornburger P."/>
            <person name="Mueller R.-W."/>
            <person name="Bruemmer F."/>
            <person name="Labrenz M."/>
            <person name="Spormann A.M."/>
            <person name="Op Den Camp H."/>
            <person name="Overmann J."/>
            <person name="Amann R."/>
            <person name="Jetten M.S.M."/>
            <person name="Mascher T."/>
            <person name="Medema M.H."/>
            <person name="Devos D.P."/>
            <person name="Kaster A.-K."/>
            <person name="Ovreas L."/>
            <person name="Rohde M."/>
            <person name="Galperin M.Y."/>
            <person name="Jogler C."/>
        </authorList>
    </citation>
    <scope>NUCLEOTIDE SEQUENCE [LARGE SCALE GENOMIC DNA]</scope>
    <source>
        <strain evidence="2 3">KOR34</strain>
    </source>
</reference>
<dbReference type="RefSeq" id="WP_197531426.1">
    <property type="nucleotide sequence ID" value="NZ_SIHJ01000001.1"/>
</dbReference>
<dbReference type="PANTHER" id="PTHR47485:SF1">
    <property type="entry name" value="THYLAKOID LUMENAL 17.4 KDA PROTEIN, CHLOROPLASTIC"/>
    <property type="match status" value="1"/>
</dbReference>
<protein>
    <submittedName>
        <fullName evidence="2">Secreted effector protein pipB2</fullName>
    </submittedName>
</protein>
<dbReference type="Proteomes" id="UP000316714">
    <property type="component" value="Unassembled WGS sequence"/>
</dbReference>
<dbReference type="PANTHER" id="PTHR47485">
    <property type="entry name" value="THYLAKOID LUMENAL 17.4 KDA PROTEIN, CHLOROPLASTIC"/>
    <property type="match status" value="1"/>
</dbReference>
<keyword evidence="3" id="KW-1185">Reference proteome</keyword>
<comment type="caution">
    <text evidence="2">The sequence shown here is derived from an EMBL/GenBank/DDBJ whole genome shotgun (WGS) entry which is preliminary data.</text>
</comment>
<dbReference type="AlphaFoldDB" id="A0A5C5VJA1"/>
<sequence length="255" mass="27845">MTRRTDSAFIASSGVARWRLRVQRHACFVAAALWILADAAVAQTPYTTIYLWEYVDPTDPSQGKQASDTGVYPIWWPRAGLGMRPGSADLTQAYLAAADAPGSNFRGTTLVDAYLRGARLGESSFVDVDLTGADLAGANLDFSVFYRADLTKVSLRDAVLSGSSFDETPLIGADFSGAIISGSLYFSDRAPTGVFRLTSFRSTDLRVEQLYSTRSYQDRDLSLVELIGQDMRGWDFSGQDLSFSIIAGTRFRAPI</sequence>
<name>A0A5C5VJA1_9BACT</name>
<accession>A0A5C5VJA1</accession>
<dbReference type="InterPro" id="IPR001646">
    <property type="entry name" value="5peptide_repeat"/>
</dbReference>
<dbReference type="SUPFAM" id="SSF141571">
    <property type="entry name" value="Pentapeptide repeat-like"/>
    <property type="match status" value="1"/>
</dbReference>